<dbReference type="PANTHER" id="PTHR34717">
    <property type="entry name" value="EG:BACR7A4.20 PROTEIN"/>
    <property type="match status" value="1"/>
</dbReference>
<evidence type="ECO:0000313" key="2">
    <source>
        <dbReference type="RefSeq" id="XP_014681625.1"/>
    </source>
</evidence>
<reference evidence="2" key="1">
    <citation type="submission" date="2025-08" db="UniProtKB">
        <authorList>
            <consortium name="RefSeq"/>
        </authorList>
    </citation>
    <scope>IDENTIFICATION</scope>
</reference>
<keyword evidence="1" id="KW-1185">Reference proteome</keyword>
<name>A0ABM1FB04_PRICU</name>
<protein>
    <submittedName>
        <fullName evidence="2">Uncharacterized protein LOC106821372</fullName>
    </submittedName>
</protein>
<dbReference type="PANTHER" id="PTHR34717:SF1">
    <property type="entry name" value="EG:BACR7A4.20 PROTEIN"/>
    <property type="match status" value="1"/>
</dbReference>
<sequence length="137" mass="15985">MLVARITRLHGRTAEVWLMLKLEDGRYFHFPSFPDTTVYNTDGQTFTAGGLQFEVLHPMLRWRVTFNGRLREGQRNELDIEDEGILVHVQFAFVCTSFSGKFSYIDDNDLSVVSDVVAREPWSPSYLQRLNKYRYVS</sequence>
<gene>
    <name evidence="2" type="primary">LOC106821372</name>
</gene>
<dbReference type="RefSeq" id="XP_014681625.1">
    <property type="nucleotide sequence ID" value="XM_014826139.1"/>
</dbReference>
<dbReference type="GeneID" id="106821372"/>
<accession>A0ABM1FB04</accession>
<dbReference type="Proteomes" id="UP000695022">
    <property type="component" value="Unplaced"/>
</dbReference>
<proteinExistence type="predicted"/>
<evidence type="ECO:0000313" key="1">
    <source>
        <dbReference type="Proteomes" id="UP000695022"/>
    </source>
</evidence>
<organism evidence="1 2">
    <name type="scientific">Priapulus caudatus</name>
    <name type="common">Priapulid worm</name>
    <dbReference type="NCBI Taxonomy" id="37621"/>
    <lineage>
        <taxon>Eukaryota</taxon>
        <taxon>Metazoa</taxon>
        <taxon>Ecdysozoa</taxon>
        <taxon>Scalidophora</taxon>
        <taxon>Priapulida</taxon>
        <taxon>Priapulimorpha</taxon>
        <taxon>Priapulimorphida</taxon>
        <taxon>Priapulidae</taxon>
        <taxon>Priapulus</taxon>
    </lineage>
</organism>